<feature type="transmembrane region" description="Helical" evidence="6">
    <location>
        <begin position="109"/>
        <end position="129"/>
    </location>
</feature>
<feature type="transmembrane region" description="Helical" evidence="6">
    <location>
        <begin position="79"/>
        <end position="97"/>
    </location>
</feature>
<keyword evidence="9" id="KW-1185">Reference proteome</keyword>
<dbReference type="InterPro" id="IPR011701">
    <property type="entry name" value="MFS"/>
</dbReference>
<evidence type="ECO:0000259" key="7">
    <source>
        <dbReference type="PROSITE" id="PS50850"/>
    </source>
</evidence>
<feature type="transmembrane region" description="Helical" evidence="6">
    <location>
        <begin position="141"/>
        <end position="161"/>
    </location>
</feature>
<feature type="transmembrane region" description="Helical" evidence="6">
    <location>
        <begin position="500"/>
        <end position="521"/>
    </location>
</feature>
<dbReference type="GO" id="GO:0016020">
    <property type="term" value="C:membrane"/>
    <property type="evidence" value="ECO:0007669"/>
    <property type="project" value="UniProtKB-SubCell"/>
</dbReference>
<evidence type="ECO:0000256" key="2">
    <source>
        <dbReference type="ARBA" id="ARBA00022692"/>
    </source>
</evidence>
<keyword evidence="4 6" id="KW-0472">Membrane</keyword>
<comment type="caution">
    <text evidence="8">The sequence shown here is derived from an EMBL/GenBank/DDBJ whole genome shotgun (WGS) entry which is preliminary data.</text>
</comment>
<feature type="region of interest" description="Disordered" evidence="5">
    <location>
        <begin position="365"/>
        <end position="389"/>
    </location>
</feature>
<evidence type="ECO:0000256" key="4">
    <source>
        <dbReference type="ARBA" id="ARBA00023136"/>
    </source>
</evidence>
<dbReference type="Proteomes" id="UP001519460">
    <property type="component" value="Unassembled WGS sequence"/>
</dbReference>
<protein>
    <recommendedName>
        <fullName evidence="7">Major facilitator superfamily (MFS) profile domain-containing protein</fullName>
    </recommendedName>
</protein>
<dbReference type="EMBL" id="JACVVK020000027">
    <property type="protein sequence ID" value="KAK7502231.1"/>
    <property type="molecule type" value="Genomic_DNA"/>
</dbReference>
<evidence type="ECO:0000256" key="6">
    <source>
        <dbReference type="SAM" id="Phobius"/>
    </source>
</evidence>
<proteinExistence type="predicted"/>
<dbReference type="SUPFAM" id="SSF103473">
    <property type="entry name" value="MFS general substrate transporter"/>
    <property type="match status" value="1"/>
</dbReference>
<feature type="transmembrane region" description="Helical" evidence="6">
    <location>
        <begin position="450"/>
        <end position="467"/>
    </location>
</feature>
<feature type="transmembrane region" description="Helical" evidence="6">
    <location>
        <begin position="173"/>
        <end position="197"/>
    </location>
</feature>
<feature type="transmembrane region" description="Helical" evidence="6">
    <location>
        <begin position="404"/>
        <end position="430"/>
    </location>
</feature>
<organism evidence="8 9">
    <name type="scientific">Batillaria attramentaria</name>
    <dbReference type="NCBI Taxonomy" id="370345"/>
    <lineage>
        <taxon>Eukaryota</taxon>
        <taxon>Metazoa</taxon>
        <taxon>Spiralia</taxon>
        <taxon>Lophotrochozoa</taxon>
        <taxon>Mollusca</taxon>
        <taxon>Gastropoda</taxon>
        <taxon>Caenogastropoda</taxon>
        <taxon>Sorbeoconcha</taxon>
        <taxon>Cerithioidea</taxon>
        <taxon>Batillariidae</taxon>
        <taxon>Batillaria</taxon>
    </lineage>
</organism>
<reference evidence="8 9" key="1">
    <citation type="journal article" date="2023" name="Sci. Data">
        <title>Genome assembly of the Korean intertidal mud-creeper Batillaria attramentaria.</title>
        <authorList>
            <person name="Patra A.K."/>
            <person name="Ho P.T."/>
            <person name="Jun S."/>
            <person name="Lee S.J."/>
            <person name="Kim Y."/>
            <person name="Won Y.J."/>
        </authorList>
    </citation>
    <scope>NUCLEOTIDE SEQUENCE [LARGE SCALE GENOMIC DNA]</scope>
    <source>
        <strain evidence="8">Wonlab-2016</strain>
    </source>
</reference>
<dbReference type="Pfam" id="PF07690">
    <property type="entry name" value="MFS_1"/>
    <property type="match status" value="1"/>
</dbReference>
<dbReference type="PROSITE" id="PS50850">
    <property type="entry name" value="MFS"/>
    <property type="match status" value="1"/>
</dbReference>
<dbReference type="InterPro" id="IPR020846">
    <property type="entry name" value="MFS_dom"/>
</dbReference>
<dbReference type="AlphaFoldDB" id="A0ABD0LSV2"/>
<evidence type="ECO:0000256" key="3">
    <source>
        <dbReference type="ARBA" id="ARBA00022989"/>
    </source>
</evidence>
<feature type="domain" description="Major facilitator superfamily (MFS) profile" evidence="7">
    <location>
        <begin position="10"/>
        <end position="599"/>
    </location>
</feature>
<dbReference type="Gene3D" id="1.20.1250.20">
    <property type="entry name" value="MFS general substrate transporter like domains"/>
    <property type="match status" value="2"/>
</dbReference>
<feature type="transmembrane region" description="Helical" evidence="6">
    <location>
        <begin position="474"/>
        <end position="494"/>
    </location>
</feature>
<feature type="transmembrane region" description="Helical" evidence="6">
    <location>
        <begin position="541"/>
        <end position="564"/>
    </location>
</feature>
<accession>A0ABD0LSV2</accession>
<feature type="transmembrane region" description="Helical" evidence="6">
    <location>
        <begin position="7"/>
        <end position="25"/>
    </location>
</feature>
<feature type="transmembrane region" description="Helical" evidence="6">
    <location>
        <begin position="203"/>
        <end position="224"/>
    </location>
</feature>
<feature type="transmembrane region" description="Helical" evidence="6">
    <location>
        <begin position="576"/>
        <end position="599"/>
    </location>
</feature>
<keyword evidence="2 6" id="KW-0812">Transmembrane</keyword>
<evidence type="ECO:0000256" key="5">
    <source>
        <dbReference type="SAM" id="MobiDB-lite"/>
    </source>
</evidence>
<keyword evidence="3 6" id="KW-1133">Transmembrane helix</keyword>
<dbReference type="PANTHER" id="PTHR43184:SF12">
    <property type="entry name" value="SUGAR PHOSPHATE EXCHANGER 3"/>
    <property type="match status" value="1"/>
</dbReference>
<dbReference type="InterPro" id="IPR036259">
    <property type="entry name" value="MFS_trans_sf"/>
</dbReference>
<comment type="subcellular location">
    <subcellularLocation>
        <location evidence="1">Membrane</location>
        <topology evidence="1">Multi-pass membrane protein</topology>
    </subcellularLocation>
</comment>
<gene>
    <name evidence="8" type="ORF">BaRGS_00006595</name>
</gene>
<evidence type="ECO:0000313" key="8">
    <source>
        <dbReference type="EMBL" id="KAK7502231.1"/>
    </source>
</evidence>
<name>A0ABD0LSV2_9CAEN</name>
<evidence type="ECO:0000313" key="9">
    <source>
        <dbReference type="Proteomes" id="UP001519460"/>
    </source>
</evidence>
<evidence type="ECO:0000256" key="1">
    <source>
        <dbReference type="ARBA" id="ARBA00004141"/>
    </source>
</evidence>
<dbReference type="PANTHER" id="PTHR43184">
    <property type="entry name" value="MAJOR FACILITATOR SUPERFAMILY TRANSPORTER 16, ISOFORM B"/>
    <property type="match status" value="1"/>
</dbReference>
<sequence>MGKWTIYHPAVFVLTFSSYAFFHAVRKTLSNVKSTLAEEWTPFELESDGNFTATIVRHISDDTWSRPDFFSSHDEAEEFLGALDAAFLFAYAAGLYVSGSIADRHDLRIVLSLGMWLTAVMVFLFGPIFEWVKYYSQPAYIAVMVVNGLLQSLAWPSVVAVMGNWFGKGSRGLVFGLWSACQSVGNIIGALLVSLVVDFGYEYAFLLTSCILFGGGIVVFFGLVPTPREIGLSVTDEEDAVDVNEAVSMEFVVDKQKNGPAVDNNVGYFLNGPMPVHNGLSHDVSKTENANEVNGDLVTTTVTSEKGFVEVACPKLTKDNETTQMAINEQSRRNGKRDLQGTGVMKADTKNGVDITDIKAEMAREMNRSESPRIETAAGLSPNADDSANNTDTRPKAINFCTALLLPGVIPYSLAYAFLKLVNYSFFFWLPFYLSNAYNWRESTADQLSTWYDVGGIIGGTVAGFVSDRIQKRAVVVVPMLVLGIPMLFVYSSVEAGGQMLVNAVMLCCTGLLVGGVANLISAAISADLGRQEAIRGNSEALSTVTGIVDGTGSLGAAIGQVAVPFIQVGFGWRSVFYLFMAAILCTIVCILPILTAEAKDLWRLAKKRRVRERTISS</sequence>